<accession>A0A9X2I4R0</accession>
<keyword evidence="2" id="KW-1185">Reference proteome</keyword>
<dbReference type="InterPro" id="IPR004449">
    <property type="entry name" value="SixA"/>
</dbReference>
<dbReference type="EMBL" id="JAMFTH010000001">
    <property type="protein sequence ID" value="MCP8898877.1"/>
    <property type="molecule type" value="Genomic_DNA"/>
</dbReference>
<dbReference type="SMART" id="SM00855">
    <property type="entry name" value="PGAM"/>
    <property type="match status" value="1"/>
</dbReference>
<organism evidence="1 2">
    <name type="scientific">Gilvimarinus xylanilyticus</name>
    <dbReference type="NCBI Taxonomy" id="2944139"/>
    <lineage>
        <taxon>Bacteria</taxon>
        <taxon>Pseudomonadati</taxon>
        <taxon>Pseudomonadota</taxon>
        <taxon>Gammaproteobacteria</taxon>
        <taxon>Cellvibrionales</taxon>
        <taxon>Cellvibrionaceae</taxon>
        <taxon>Gilvimarinus</taxon>
    </lineage>
</organism>
<dbReference type="Proteomes" id="UP001139319">
    <property type="component" value="Unassembled WGS sequence"/>
</dbReference>
<reference evidence="1" key="2">
    <citation type="submission" date="2023-01" db="EMBL/GenBank/DDBJ databases">
        <title>Gilvimarinus xylanilyticus HB14 isolated from Caulerpa lentillifera aquaculture base in Hainan, China.</title>
        <authorList>
            <person name="Zhang Y.-J."/>
        </authorList>
    </citation>
    <scope>NUCLEOTIDE SEQUENCE</scope>
    <source>
        <strain evidence="1">HB14</strain>
    </source>
</reference>
<sequence length="150" mass="16420">MELLVLRHGEAEPYRADDFTRELVAAGRAEVRAQLERQKALVGQPKVLVSPYIRARQTAAIAVEVLGVGEPEICEYLTPESDPRVLVDYLYARGDKSLMLVSHQPLVSHLLDVLCGPADAHGMDTASLACVDCPVMAADMGQLRWLSHVS</sequence>
<evidence type="ECO:0000313" key="2">
    <source>
        <dbReference type="Proteomes" id="UP001139319"/>
    </source>
</evidence>
<gene>
    <name evidence="1" type="primary">sixA</name>
    <name evidence="1" type="ORF">M6D89_06135</name>
</gene>
<dbReference type="NCBIfam" id="TIGR00249">
    <property type="entry name" value="sixA"/>
    <property type="match status" value="1"/>
</dbReference>
<dbReference type="GO" id="GO:0005737">
    <property type="term" value="C:cytoplasm"/>
    <property type="evidence" value="ECO:0007669"/>
    <property type="project" value="InterPro"/>
</dbReference>
<name>A0A9X2I4R0_9GAMM</name>
<protein>
    <submittedName>
        <fullName evidence="1">Phosphohistidine phosphatase SixA</fullName>
    </submittedName>
</protein>
<dbReference type="Pfam" id="PF00300">
    <property type="entry name" value="His_Phos_1"/>
    <property type="match status" value="1"/>
</dbReference>
<comment type="caution">
    <text evidence="1">The sequence shown here is derived from an EMBL/GenBank/DDBJ whole genome shotgun (WGS) entry which is preliminary data.</text>
</comment>
<dbReference type="RefSeq" id="WP_253967144.1">
    <property type="nucleotide sequence ID" value="NZ_JAMFTH010000001.1"/>
</dbReference>
<dbReference type="SUPFAM" id="SSF53254">
    <property type="entry name" value="Phosphoglycerate mutase-like"/>
    <property type="match status" value="1"/>
</dbReference>
<evidence type="ECO:0000313" key="1">
    <source>
        <dbReference type="EMBL" id="MCP8898877.1"/>
    </source>
</evidence>
<reference evidence="1" key="1">
    <citation type="submission" date="2022-05" db="EMBL/GenBank/DDBJ databases">
        <authorList>
            <person name="Sun H.-N."/>
        </authorList>
    </citation>
    <scope>NUCLEOTIDE SEQUENCE</scope>
    <source>
        <strain evidence="1">HB14</strain>
    </source>
</reference>
<dbReference type="Gene3D" id="3.40.50.1240">
    <property type="entry name" value="Phosphoglycerate mutase-like"/>
    <property type="match status" value="1"/>
</dbReference>
<dbReference type="AlphaFoldDB" id="A0A9X2I4R0"/>
<dbReference type="CDD" id="cd07067">
    <property type="entry name" value="HP_PGM_like"/>
    <property type="match status" value="1"/>
</dbReference>
<dbReference type="InterPro" id="IPR013078">
    <property type="entry name" value="His_Pase_superF_clade-1"/>
</dbReference>
<dbReference type="InterPro" id="IPR029033">
    <property type="entry name" value="His_PPase_superfam"/>
</dbReference>
<dbReference type="GO" id="GO:0101006">
    <property type="term" value="F:protein histidine phosphatase activity"/>
    <property type="evidence" value="ECO:0007669"/>
    <property type="project" value="InterPro"/>
</dbReference>
<proteinExistence type="predicted"/>